<evidence type="ECO:0000256" key="4">
    <source>
        <dbReference type="ARBA" id="ARBA00022475"/>
    </source>
</evidence>
<dbReference type="GO" id="GO:0015920">
    <property type="term" value="P:lipopolysaccharide transport"/>
    <property type="evidence" value="ECO:0007669"/>
    <property type="project" value="TreeGrafter"/>
</dbReference>
<comment type="similarity">
    <text evidence="2 9">Belongs to the ABC-2 integral membrane protein family.</text>
</comment>
<feature type="domain" description="ABC transmembrane type-2" evidence="10">
    <location>
        <begin position="33"/>
        <end position="254"/>
    </location>
</feature>
<feature type="transmembrane region" description="Helical" evidence="9">
    <location>
        <begin position="143"/>
        <end position="167"/>
    </location>
</feature>
<evidence type="ECO:0000313" key="11">
    <source>
        <dbReference type="EMBL" id="GAK55756.1"/>
    </source>
</evidence>
<gene>
    <name evidence="11" type="ORF">U27_02715</name>
</gene>
<protein>
    <recommendedName>
        <fullName evidence="9">Transport permease protein</fullName>
    </recommendedName>
</protein>
<evidence type="ECO:0000313" key="12">
    <source>
        <dbReference type="Proteomes" id="UP000030661"/>
    </source>
</evidence>
<keyword evidence="8 9" id="KW-0472">Membrane</keyword>
<dbReference type="EMBL" id="DF820464">
    <property type="protein sequence ID" value="GAK55756.1"/>
    <property type="molecule type" value="Genomic_DNA"/>
</dbReference>
<comment type="subcellular location">
    <subcellularLocation>
        <location evidence="1">Cell inner membrane</location>
        <topology evidence="1">Multi-pass membrane protein</topology>
    </subcellularLocation>
    <subcellularLocation>
        <location evidence="9">Cell membrane</location>
        <topology evidence="9">Multi-pass membrane protein</topology>
    </subcellularLocation>
</comment>
<organism evidence="11">
    <name type="scientific">Vecturithrix granuli</name>
    <dbReference type="NCBI Taxonomy" id="1499967"/>
    <lineage>
        <taxon>Bacteria</taxon>
        <taxon>Candidatus Moduliflexota</taxon>
        <taxon>Candidatus Vecturitrichia</taxon>
        <taxon>Candidatus Vecturitrichales</taxon>
        <taxon>Candidatus Vecturitrichaceae</taxon>
        <taxon>Candidatus Vecturithrix</taxon>
    </lineage>
</organism>
<dbReference type="PROSITE" id="PS51012">
    <property type="entry name" value="ABC_TM2"/>
    <property type="match status" value="1"/>
</dbReference>
<evidence type="ECO:0000256" key="6">
    <source>
        <dbReference type="ARBA" id="ARBA00022692"/>
    </source>
</evidence>
<dbReference type="STRING" id="1499967.U27_02715"/>
<feature type="transmembrane region" description="Helical" evidence="9">
    <location>
        <begin position="233"/>
        <end position="251"/>
    </location>
</feature>
<dbReference type="GO" id="GO:0005886">
    <property type="term" value="C:plasma membrane"/>
    <property type="evidence" value="ECO:0007669"/>
    <property type="project" value="UniProtKB-SubCell"/>
</dbReference>
<dbReference type="eggNOG" id="COG1682">
    <property type="taxonomic scope" value="Bacteria"/>
</dbReference>
<evidence type="ECO:0000256" key="1">
    <source>
        <dbReference type="ARBA" id="ARBA00004429"/>
    </source>
</evidence>
<evidence type="ECO:0000256" key="9">
    <source>
        <dbReference type="RuleBase" id="RU361157"/>
    </source>
</evidence>
<dbReference type="Proteomes" id="UP000030661">
    <property type="component" value="Unassembled WGS sequence"/>
</dbReference>
<dbReference type="HOGENOM" id="CLU_060703_1_1_0"/>
<feature type="transmembrane region" description="Helical" evidence="9">
    <location>
        <begin position="108"/>
        <end position="131"/>
    </location>
</feature>
<keyword evidence="3 9" id="KW-0813">Transport</keyword>
<evidence type="ECO:0000256" key="3">
    <source>
        <dbReference type="ARBA" id="ARBA00022448"/>
    </source>
</evidence>
<keyword evidence="6 9" id="KW-0812">Transmembrane</keyword>
<name>A0A081BTV1_VECG1</name>
<evidence type="ECO:0000256" key="2">
    <source>
        <dbReference type="ARBA" id="ARBA00007783"/>
    </source>
</evidence>
<feature type="transmembrane region" description="Helical" evidence="9">
    <location>
        <begin position="35"/>
        <end position="57"/>
    </location>
</feature>
<dbReference type="InterPro" id="IPR013525">
    <property type="entry name" value="ABC2_TM"/>
</dbReference>
<comment type="caution">
    <text evidence="9">Lacks conserved residue(s) required for the propagation of feature annotation.</text>
</comment>
<dbReference type="InterPro" id="IPR047817">
    <property type="entry name" value="ABC2_TM_bact-type"/>
</dbReference>
<dbReference type="PANTHER" id="PTHR30413">
    <property type="entry name" value="INNER MEMBRANE TRANSPORT PERMEASE"/>
    <property type="match status" value="1"/>
</dbReference>
<evidence type="ECO:0000256" key="5">
    <source>
        <dbReference type="ARBA" id="ARBA00022519"/>
    </source>
</evidence>
<keyword evidence="7 9" id="KW-1133">Transmembrane helix</keyword>
<dbReference type="Pfam" id="PF01061">
    <property type="entry name" value="ABC2_membrane"/>
    <property type="match status" value="1"/>
</dbReference>
<reference evidence="11" key="1">
    <citation type="journal article" date="2015" name="PeerJ">
        <title>First genomic representation of candidate bacterial phylum KSB3 points to enhanced environmental sensing as a trigger of wastewater bulking.</title>
        <authorList>
            <person name="Sekiguchi Y."/>
            <person name="Ohashi A."/>
            <person name="Parks D.H."/>
            <person name="Yamauchi T."/>
            <person name="Tyson G.W."/>
            <person name="Hugenholtz P."/>
        </authorList>
    </citation>
    <scope>NUCLEOTIDE SEQUENCE [LARGE SCALE GENOMIC DNA]</scope>
</reference>
<dbReference type="GO" id="GO:0140359">
    <property type="term" value="F:ABC-type transporter activity"/>
    <property type="evidence" value="ECO:0007669"/>
    <property type="project" value="InterPro"/>
</dbReference>
<keyword evidence="5" id="KW-0997">Cell inner membrane</keyword>
<evidence type="ECO:0000256" key="8">
    <source>
        <dbReference type="ARBA" id="ARBA00023136"/>
    </source>
</evidence>
<evidence type="ECO:0000256" key="7">
    <source>
        <dbReference type="ARBA" id="ARBA00022989"/>
    </source>
</evidence>
<keyword evidence="12" id="KW-1185">Reference proteome</keyword>
<keyword evidence="4 9" id="KW-1003">Cell membrane</keyword>
<feature type="transmembrane region" description="Helical" evidence="9">
    <location>
        <begin position="69"/>
        <end position="88"/>
    </location>
</feature>
<evidence type="ECO:0000259" key="10">
    <source>
        <dbReference type="PROSITE" id="PS51012"/>
    </source>
</evidence>
<proteinExistence type="inferred from homology"/>
<dbReference type="AlphaFoldDB" id="A0A081BTV1"/>
<sequence length="262" mass="31057">MKYSLILNLYHYRHYIWRNAWSELRHRYAGTGMGIFWNLLHPLVEIMTYTLVFSLLFSHRTHGIMSYRLYITSGVLTWGVFTSSVQRGSNTFIEHSRYLKQLNLPLEIFVAKIILTFTLILHIYYCLFLLTSTLLGNPLQWKFLLLPIFLILLQVLALGMTLILAHLRVLFPDVKEMLQAFITLWRWTLPVIYPEEVLPESLRRWLFLNPPYVFLRSIRALILEHALPGWQDWLIMGIWIFLLLGCGMIVTHKLQHDVRESL</sequence>
<dbReference type="PANTHER" id="PTHR30413:SF8">
    <property type="entry name" value="TRANSPORT PERMEASE PROTEIN"/>
    <property type="match status" value="1"/>
</dbReference>
<accession>A0A081BTV1</accession>